<name>A0A5B7YIN9_9ALTE</name>
<keyword evidence="1" id="KW-0732">Signal</keyword>
<accession>A0A5B7YIN9</accession>
<dbReference type="RefSeq" id="WP_139758131.1">
    <property type="nucleotide sequence ID" value="NZ_CP039853.1"/>
</dbReference>
<feature type="chain" id="PRO_5022840848" description="Lipoprotein" evidence="1">
    <location>
        <begin position="28"/>
        <end position="324"/>
    </location>
</feature>
<evidence type="ECO:0000256" key="1">
    <source>
        <dbReference type="SAM" id="SignalP"/>
    </source>
</evidence>
<proteinExistence type="predicted"/>
<reference evidence="2 3" key="1">
    <citation type="submission" date="2019-04" db="EMBL/GenBank/DDBJ databases">
        <title>Salinimonas iocasae sp. nov., a halophilic bacterium isolated from the outer tube casing of tubeworms in Okinawa Trough.</title>
        <authorList>
            <person name="Zhang H."/>
            <person name="Wang H."/>
            <person name="Li C."/>
        </authorList>
    </citation>
    <scope>NUCLEOTIDE SEQUENCE [LARGE SCALE GENOMIC DNA]</scope>
    <source>
        <strain evidence="2 3">KX18D6</strain>
        <plasmid evidence="2 3">plas12</plasmid>
    </source>
</reference>
<dbReference type="AlphaFoldDB" id="A0A5B7YIN9"/>
<evidence type="ECO:0008006" key="4">
    <source>
        <dbReference type="Google" id="ProtNLM"/>
    </source>
</evidence>
<evidence type="ECO:0000313" key="3">
    <source>
        <dbReference type="Proteomes" id="UP000304912"/>
    </source>
</evidence>
<dbReference type="PROSITE" id="PS51257">
    <property type="entry name" value="PROKAR_LIPOPROTEIN"/>
    <property type="match status" value="1"/>
</dbReference>
<keyword evidence="3" id="KW-1185">Reference proteome</keyword>
<dbReference type="Proteomes" id="UP000304912">
    <property type="component" value="Plasmid plas12"/>
</dbReference>
<gene>
    <name evidence="2" type="ORF">FBQ74_18025</name>
</gene>
<evidence type="ECO:0000313" key="2">
    <source>
        <dbReference type="EMBL" id="QCZ95434.1"/>
    </source>
</evidence>
<geneLocation type="plasmid" evidence="2 3">
    <name>plas12</name>
</geneLocation>
<feature type="signal peptide" evidence="1">
    <location>
        <begin position="1"/>
        <end position="27"/>
    </location>
</feature>
<organism evidence="2 3">
    <name type="scientific">Salinimonas iocasae</name>
    <dbReference type="NCBI Taxonomy" id="2572577"/>
    <lineage>
        <taxon>Bacteria</taxon>
        <taxon>Pseudomonadati</taxon>
        <taxon>Pseudomonadota</taxon>
        <taxon>Gammaproteobacteria</taxon>
        <taxon>Alteromonadales</taxon>
        <taxon>Alteromonadaceae</taxon>
        <taxon>Alteromonas/Salinimonas group</taxon>
        <taxon>Salinimonas</taxon>
    </lineage>
</organism>
<dbReference type="KEGG" id="salk:FBQ74_18025"/>
<sequence>MKSFYQFAALTLSVTFLLLGGCSSTSNENKGPTLVSTIKTVKVYDTDTYDWKDNRSFAYNIAHMAQPSGAGNGLSDSYNPTNGVQSSGTNTGALAFARGFLAMDALTGISHVFLSSKEKDMLDYGPFAVSFVGVNDIDLNDEVATANYLLNTLDTELRSATQNSQMDGKFHGVYANAIKYSKRNYVAVLEGNVCQNGANFLAPEEVKNASFKNTKLKNYVLGLEKELKDAPYSEVCAIFYESSVAGKLGNKYIVVHEAINSNLALYYHNGIAPTSTMAFVFPENFSHINEATRAKYVYQFPYSFVSYKGKQYLFDANEDSKITL</sequence>
<dbReference type="EMBL" id="CP039853">
    <property type="protein sequence ID" value="QCZ95434.1"/>
    <property type="molecule type" value="Genomic_DNA"/>
</dbReference>
<protein>
    <recommendedName>
        <fullName evidence="4">Lipoprotein</fullName>
    </recommendedName>
</protein>
<keyword evidence="2" id="KW-0614">Plasmid</keyword>